<comment type="caution">
    <text evidence="2">The sequence shown here is derived from an EMBL/GenBank/DDBJ whole genome shotgun (WGS) entry which is preliminary data.</text>
</comment>
<gene>
    <name evidence="2" type="ORF">CYCCA115_LOCUS10043</name>
</gene>
<feature type="region of interest" description="Disordered" evidence="1">
    <location>
        <begin position="325"/>
        <end position="430"/>
    </location>
</feature>
<evidence type="ECO:0000313" key="2">
    <source>
        <dbReference type="EMBL" id="CAJ1945901.1"/>
    </source>
</evidence>
<sequence length="741" mass="81971">MSSSSPQNMAEAPNEVEHDPVADKVEEPRMIMPNPQDQEQEAESEEQGSDGQANDDTEGASTTEDAETLPIETETSNETSHENGDVTEESIPTTSDETPKKPTTPEDEKPQQDLNQNPPLEPSSTKQTVDKKEMAKVATRPVAERKVMATPSSVGPGTLYKRESLRKVVVEAPKDASNKQSQSALPDEFTQTKQRLSKVDVSKVENKYKNKNATESDKTNNNKIEAVSLKKVGATSVKRCSTPNQKISGATYTTTGLKKVDMTLVENRAKPTPAQLPQEMFTRTQSLRKVDIDKVEKTKKSASTLGSQTKAIPPTTLKKVDIYSVEHKERPAPTEIPKEMTSKRMSLKKIDIRQPFNPSSKAPSQQPSLSAATLKKVDMAGVEHKSKPAPSALPEEMTKRSSTLRKVDIGTVEKTKHFEPSSPTTSMPSVALKKMDRAAMEDKQLKIPSMEVPDDEVKKRSSMLRKVDIGTVERTKHFEPSSPTTAMPSVALKKMDRAAMEDKQLKIPSMEVPDDEVKKRSSMLRKVDIGTVEKTKHFEPSSPTTLMPAVALKKVDRAAMENKVKPSPTEVPEEVKRRSSALRKVDIETVEKTKHFQSFSSQSAIMPSIALKKVDRTAIEHKVRPALTEVPDEVKRRSSTLRKVDIETVEKTKNFEPSSVQSTMPSLASLKKVDIGAVEHKAKPPMTALPDEVTRRSSSLRKVDRVEKKGSYNNKAAAKTSELPTVALDKVQEKMTELVEQ</sequence>
<feature type="region of interest" description="Disordered" evidence="1">
    <location>
        <begin position="173"/>
        <end position="204"/>
    </location>
</feature>
<feature type="compositionally biased region" description="Acidic residues" evidence="1">
    <location>
        <begin position="38"/>
        <end position="58"/>
    </location>
</feature>
<dbReference type="AlphaFoldDB" id="A0AAD2D0W3"/>
<reference evidence="2" key="1">
    <citation type="submission" date="2023-08" db="EMBL/GenBank/DDBJ databases">
        <authorList>
            <person name="Audoor S."/>
            <person name="Bilcke G."/>
        </authorList>
    </citation>
    <scope>NUCLEOTIDE SEQUENCE</scope>
</reference>
<evidence type="ECO:0000256" key="1">
    <source>
        <dbReference type="SAM" id="MobiDB-lite"/>
    </source>
</evidence>
<proteinExistence type="predicted"/>
<feature type="region of interest" description="Disordered" evidence="1">
    <location>
        <begin position="690"/>
        <end position="717"/>
    </location>
</feature>
<feature type="compositionally biased region" description="Basic and acidic residues" evidence="1">
    <location>
        <begin position="701"/>
        <end position="710"/>
    </location>
</feature>
<feature type="compositionally biased region" description="Polar residues" evidence="1">
    <location>
        <begin position="178"/>
        <end position="194"/>
    </location>
</feature>
<feature type="compositionally biased region" description="Polar residues" evidence="1">
    <location>
        <begin position="356"/>
        <end position="371"/>
    </location>
</feature>
<feature type="compositionally biased region" description="Basic and acidic residues" evidence="1">
    <location>
        <begin position="325"/>
        <end position="352"/>
    </location>
</feature>
<evidence type="ECO:0000313" key="3">
    <source>
        <dbReference type="Proteomes" id="UP001295423"/>
    </source>
</evidence>
<feature type="compositionally biased region" description="Basic and acidic residues" evidence="1">
    <location>
        <begin position="375"/>
        <end position="386"/>
    </location>
</feature>
<feature type="compositionally biased region" description="Polar residues" evidence="1">
    <location>
        <begin position="112"/>
        <end position="127"/>
    </location>
</feature>
<feature type="compositionally biased region" description="Basic and acidic residues" evidence="1">
    <location>
        <begin position="97"/>
        <end position="111"/>
    </location>
</feature>
<keyword evidence="3" id="KW-1185">Reference proteome</keyword>
<dbReference type="Proteomes" id="UP001295423">
    <property type="component" value="Unassembled WGS sequence"/>
</dbReference>
<accession>A0AAD2D0W3</accession>
<dbReference type="EMBL" id="CAKOGP040001557">
    <property type="protein sequence ID" value="CAJ1945901.1"/>
    <property type="molecule type" value="Genomic_DNA"/>
</dbReference>
<organism evidence="2 3">
    <name type="scientific">Cylindrotheca closterium</name>
    <dbReference type="NCBI Taxonomy" id="2856"/>
    <lineage>
        <taxon>Eukaryota</taxon>
        <taxon>Sar</taxon>
        <taxon>Stramenopiles</taxon>
        <taxon>Ochrophyta</taxon>
        <taxon>Bacillariophyta</taxon>
        <taxon>Bacillariophyceae</taxon>
        <taxon>Bacillariophycidae</taxon>
        <taxon>Bacillariales</taxon>
        <taxon>Bacillariaceae</taxon>
        <taxon>Cylindrotheca</taxon>
    </lineage>
</organism>
<feature type="region of interest" description="Disordered" evidence="1">
    <location>
        <begin position="1"/>
        <end position="158"/>
    </location>
</feature>
<feature type="compositionally biased region" description="Basic and acidic residues" evidence="1">
    <location>
        <begin position="405"/>
        <end position="419"/>
    </location>
</feature>
<name>A0AAD2D0W3_9STRA</name>
<feature type="compositionally biased region" description="Basic and acidic residues" evidence="1">
    <location>
        <begin position="15"/>
        <end position="29"/>
    </location>
</feature>
<protein>
    <submittedName>
        <fullName evidence="2">Uncharacterized protein</fullName>
    </submittedName>
</protein>